<organism evidence="1 2">
    <name type="scientific">Spodoptera littoralis</name>
    <name type="common">Egyptian cotton leafworm</name>
    <dbReference type="NCBI Taxonomy" id="7109"/>
    <lineage>
        <taxon>Eukaryota</taxon>
        <taxon>Metazoa</taxon>
        <taxon>Ecdysozoa</taxon>
        <taxon>Arthropoda</taxon>
        <taxon>Hexapoda</taxon>
        <taxon>Insecta</taxon>
        <taxon>Pterygota</taxon>
        <taxon>Neoptera</taxon>
        <taxon>Endopterygota</taxon>
        <taxon>Lepidoptera</taxon>
        <taxon>Glossata</taxon>
        <taxon>Ditrysia</taxon>
        <taxon>Noctuoidea</taxon>
        <taxon>Noctuidae</taxon>
        <taxon>Amphipyrinae</taxon>
        <taxon>Spodoptera</taxon>
    </lineage>
</organism>
<dbReference type="AlphaFoldDB" id="A0A9P0N7R7"/>
<sequence>MNKIFSGNSESTASSTSSIPVSMIISLDFWILIQNFIRFSNYSFIIPIYHGSYNCIRMNHLFTLGICTNRHVNILRTENGNNSISLFCYSQYQRFVRAVSFSIEGLALRQFCDQSTFGCFAVSLRTVV</sequence>
<dbReference type="Proteomes" id="UP001153321">
    <property type="component" value="Chromosome 6"/>
</dbReference>
<evidence type="ECO:0000313" key="2">
    <source>
        <dbReference type="Proteomes" id="UP001153321"/>
    </source>
</evidence>
<proteinExistence type="predicted"/>
<gene>
    <name evidence="1" type="ORF">SPLIT_LOCUS10896</name>
</gene>
<name>A0A9P0N7R7_SPOLI</name>
<dbReference type="EMBL" id="LR824537">
    <property type="protein sequence ID" value="CAH1645544.1"/>
    <property type="molecule type" value="Genomic_DNA"/>
</dbReference>
<keyword evidence="2" id="KW-1185">Reference proteome</keyword>
<evidence type="ECO:0000313" key="1">
    <source>
        <dbReference type="EMBL" id="CAH1645544.1"/>
    </source>
</evidence>
<reference evidence="1" key="1">
    <citation type="submission" date="2022-02" db="EMBL/GenBank/DDBJ databases">
        <authorList>
            <person name="King R."/>
        </authorList>
    </citation>
    <scope>NUCLEOTIDE SEQUENCE</scope>
</reference>
<accession>A0A9P0N7R7</accession>
<protein>
    <submittedName>
        <fullName evidence="1">Uncharacterized protein</fullName>
    </submittedName>
</protein>